<feature type="compositionally biased region" description="Basic and acidic residues" evidence="1">
    <location>
        <begin position="58"/>
        <end position="88"/>
    </location>
</feature>
<accession>A0A382SC50</accession>
<feature type="compositionally biased region" description="Basic and acidic residues" evidence="1">
    <location>
        <begin position="24"/>
        <end position="33"/>
    </location>
</feature>
<evidence type="ECO:0000256" key="1">
    <source>
        <dbReference type="SAM" id="MobiDB-lite"/>
    </source>
</evidence>
<feature type="compositionally biased region" description="Basic and acidic residues" evidence="1">
    <location>
        <begin position="1"/>
        <end position="13"/>
    </location>
</feature>
<feature type="region of interest" description="Disordered" evidence="1">
    <location>
        <begin position="1"/>
        <end position="115"/>
    </location>
</feature>
<sequence>MRYADPEAHDLHPTGRRTGASTEYQKEQQDHLWPRTPRSEVSWTPLPGGIAESATGAEGDHVEQGRSERPAEAHSVVDQEQSDHHGPNADHGQIATELRVPVMAESPGPDELAVK</sequence>
<proteinExistence type="predicted"/>
<feature type="non-terminal residue" evidence="2">
    <location>
        <position position="115"/>
    </location>
</feature>
<dbReference type="EMBL" id="UINC01127399">
    <property type="protein sequence ID" value="SVD06491.1"/>
    <property type="molecule type" value="Genomic_DNA"/>
</dbReference>
<name>A0A382SC50_9ZZZZ</name>
<evidence type="ECO:0000313" key="2">
    <source>
        <dbReference type="EMBL" id="SVD06491.1"/>
    </source>
</evidence>
<reference evidence="2" key="1">
    <citation type="submission" date="2018-05" db="EMBL/GenBank/DDBJ databases">
        <authorList>
            <person name="Lanie J.A."/>
            <person name="Ng W.-L."/>
            <person name="Kazmierczak K.M."/>
            <person name="Andrzejewski T.M."/>
            <person name="Davidsen T.M."/>
            <person name="Wayne K.J."/>
            <person name="Tettelin H."/>
            <person name="Glass J.I."/>
            <person name="Rusch D."/>
            <person name="Podicherti R."/>
            <person name="Tsui H.-C.T."/>
            <person name="Winkler M.E."/>
        </authorList>
    </citation>
    <scope>NUCLEOTIDE SEQUENCE</scope>
</reference>
<organism evidence="2">
    <name type="scientific">marine metagenome</name>
    <dbReference type="NCBI Taxonomy" id="408172"/>
    <lineage>
        <taxon>unclassified sequences</taxon>
        <taxon>metagenomes</taxon>
        <taxon>ecological metagenomes</taxon>
    </lineage>
</organism>
<protein>
    <submittedName>
        <fullName evidence="2">Uncharacterized protein</fullName>
    </submittedName>
</protein>
<gene>
    <name evidence="2" type="ORF">METZ01_LOCUS359345</name>
</gene>
<dbReference type="AlphaFoldDB" id="A0A382SC50"/>